<dbReference type="SUPFAM" id="SSF140453">
    <property type="entry name" value="EsxAB dimer-like"/>
    <property type="match status" value="1"/>
</dbReference>
<comment type="caution">
    <text evidence="2">The sequence shown here is derived from an EMBL/GenBank/DDBJ whole genome shotgun (WGS) entry which is preliminary data.</text>
</comment>
<dbReference type="Gene3D" id="1.10.287.1060">
    <property type="entry name" value="ESAT-6-like"/>
    <property type="match status" value="1"/>
</dbReference>
<dbReference type="InterPro" id="IPR036689">
    <property type="entry name" value="ESAT-6-like_sf"/>
</dbReference>
<gene>
    <name evidence="2" type="ORF">CYJ32_03455</name>
</gene>
<proteinExistence type="inferred from homology"/>
<organism evidence="2 3">
    <name type="scientific">Alloscardovia omnicolens</name>
    <dbReference type="NCBI Taxonomy" id="419015"/>
    <lineage>
        <taxon>Bacteria</taxon>
        <taxon>Bacillati</taxon>
        <taxon>Actinomycetota</taxon>
        <taxon>Actinomycetes</taxon>
        <taxon>Bifidobacteriales</taxon>
        <taxon>Bifidobacteriaceae</taxon>
        <taxon>Alloscardovia</taxon>
    </lineage>
</organism>
<dbReference type="GeneID" id="35868221"/>
<accession>A0A2I1J6Q2</accession>
<reference evidence="2 3" key="1">
    <citation type="submission" date="2017-12" db="EMBL/GenBank/DDBJ databases">
        <title>Phylogenetic diversity of female urinary microbiome.</title>
        <authorList>
            <person name="Thomas-White K."/>
            <person name="Wolfe A.J."/>
        </authorList>
    </citation>
    <scope>NUCLEOTIDE SEQUENCE [LARGE SCALE GENOMIC DNA]</scope>
    <source>
        <strain evidence="2 3">UMB0064</strain>
    </source>
</reference>
<evidence type="ECO:0000313" key="2">
    <source>
        <dbReference type="EMBL" id="PKZ15444.1"/>
    </source>
</evidence>
<dbReference type="EMBL" id="PKGU01000002">
    <property type="protein sequence ID" value="PKZ15444.1"/>
    <property type="molecule type" value="Genomic_DNA"/>
</dbReference>
<dbReference type="RefSeq" id="WP_022856543.1">
    <property type="nucleotide sequence ID" value="NZ_CAMYCS010000001.1"/>
</dbReference>
<dbReference type="Proteomes" id="UP000242263">
    <property type="component" value="Unassembled WGS sequence"/>
</dbReference>
<sequence length="96" mass="10522">MSTYHVDSEHILNASTQVNSSIESIRSSVSTMCAQLADLEASWQGSAATQFHAVMQQWQAAQRTMEESLVSIQQAMTHAAQLYADTEAQASQLFAQ</sequence>
<name>A0A2I1J6Q2_9BIFI</name>
<comment type="similarity">
    <text evidence="1">Belongs to the WXG100 family.</text>
</comment>
<evidence type="ECO:0000256" key="1">
    <source>
        <dbReference type="RuleBase" id="RU362001"/>
    </source>
</evidence>
<evidence type="ECO:0000313" key="3">
    <source>
        <dbReference type="Proteomes" id="UP000242263"/>
    </source>
</evidence>
<dbReference type="Pfam" id="PF06013">
    <property type="entry name" value="WXG100"/>
    <property type="match status" value="1"/>
</dbReference>
<protein>
    <recommendedName>
        <fullName evidence="1">ESAT-6-like protein</fullName>
    </recommendedName>
</protein>
<dbReference type="InterPro" id="IPR010310">
    <property type="entry name" value="T7SS_ESAT-6-like"/>
</dbReference>
<dbReference type="AlphaFoldDB" id="A0A2I1J6Q2"/>
<dbReference type="NCBIfam" id="TIGR03930">
    <property type="entry name" value="WXG100_ESAT6"/>
    <property type="match status" value="1"/>
</dbReference>